<dbReference type="PANTHER" id="PTHR13267:SF3">
    <property type="entry name" value="ZINC FINGER PROTEIN 277"/>
    <property type="match status" value="1"/>
</dbReference>
<keyword evidence="2 5" id="KW-0863">Zinc-finger</keyword>
<evidence type="ECO:0000256" key="6">
    <source>
        <dbReference type="SAM" id="MobiDB-lite"/>
    </source>
</evidence>
<evidence type="ECO:0000256" key="5">
    <source>
        <dbReference type="PROSITE-ProRule" id="PRU00042"/>
    </source>
</evidence>
<dbReference type="PROSITE" id="PS00028">
    <property type="entry name" value="ZINC_FINGER_C2H2_1"/>
    <property type="match status" value="1"/>
</dbReference>
<dbReference type="OrthoDB" id="278606at2759"/>
<name>A0A8S4A3E7_9EUPU</name>
<dbReference type="InterPro" id="IPR041661">
    <property type="entry name" value="ZN622/Rei1/Reh1_Znf-C2H2"/>
</dbReference>
<dbReference type="Pfam" id="PF12756">
    <property type="entry name" value="zf-C2H2_2"/>
    <property type="match status" value="2"/>
</dbReference>
<dbReference type="AlphaFoldDB" id="A0A8S4A3E7"/>
<evidence type="ECO:0000256" key="4">
    <source>
        <dbReference type="ARBA" id="ARBA00034119"/>
    </source>
</evidence>
<dbReference type="InterPro" id="IPR040048">
    <property type="entry name" value="ZNF277"/>
</dbReference>
<feature type="non-terminal residue" evidence="8">
    <location>
        <position position="826"/>
    </location>
</feature>
<dbReference type="GO" id="GO:0008270">
    <property type="term" value="F:zinc ion binding"/>
    <property type="evidence" value="ECO:0007669"/>
    <property type="project" value="UniProtKB-KW"/>
</dbReference>
<dbReference type="SUPFAM" id="SSF57667">
    <property type="entry name" value="beta-beta-alpha zinc fingers"/>
    <property type="match status" value="2"/>
</dbReference>
<gene>
    <name evidence="8" type="ORF">CUNI_LOCUS21865</name>
</gene>
<accession>A0A8S4A3E7</accession>
<dbReference type="InterPro" id="IPR013087">
    <property type="entry name" value="Znf_C2H2_type"/>
</dbReference>
<protein>
    <recommendedName>
        <fullName evidence="7">C2H2-type domain-containing protein</fullName>
    </recommendedName>
</protein>
<feature type="compositionally biased region" description="Basic and acidic residues" evidence="6">
    <location>
        <begin position="100"/>
        <end position="115"/>
    </location>
</feature>
<keyword evidence="3" id="KW-0862">Zinc</keyword>
<feature type="region of interest" description="Disordered" evidence="6">
    <location>
        <begin position="156"/>
        <end position="193"/>
    </location>
</feature>
<comment type="caution">
    <text evidence="8">The sequence shown here is derived from an EMBL/GenBank/DDBJ whole genome shotgun (WGS) entry which is preliminary data.</text>
</comment>
<feature type="domain" description="C2H2-type" evidence="7">
    <location>
        <begin position="593"/>
        <end position="622"/>
    </location>
</feature>
<dbReference type="PANTHER" id="PTHR13267">
    <property type="entry name" value="ZINC FINGER PROTEIN 277"/>
    <property type="match status" value="1"/>
</dbReference>
<evidence type="ECO:0000313" key="8">
    <source>
        <dbReference type="EMBL" id="CAG5136307.1"/>
    </source>
</evidence>
<feature type="region of interest" description="Disordered" evidence="6">
    <location>
        <begin position="100"/>
        <end position="122"/>
    </location>
</feature>
<proteinExistence type="inferred from homology"/>
<reference evidence="8" key="1">
    <citation type="submission" date="2021-04" db="EMBL/GenBank/DDBJ databases">
        <authorList>
            <consortium name="Molecular Ecology Group"/>
        </authorList>
    </citation>
    <scope>NUCLEOTIDE SEQUENCE</scope>
</reference>
<dbReference type="Proteomes" id="UP000678393">
    <property type="component" value="Unassembled WGS sequence"/>
</dbReference>
<evidence type="ECO:0000256" key="1">
    <source>
        <dbReference type="ARBA" id="ARBA00022723"/>
    </source>
</evidence>
<organism evidence="8 9">
    <name type="scientific">Candidula unifasciata</name>
    <dbReference type="NCBI Taxonomy" id="100452"/>
    <lineage>
        <taxon>Eukaryota</taxon>
        <taxon>Metazoa</taxon>
        <taxon>Spiralia</taxon>
        <taxon>Lophotrochozoa</taxon>
        <taxon>Mollusca</taxon>
        <taxon>Gastropoda</taxon>
        <taxon>Heterobranchia</taxon>
        <taxon>Euthyneura</taxon>
        <taxon>Panpulmonata</taxon>
        <taxon>Eupulmonata</taxon>
        <taxon>Stylommatophora</taxon>
        <taxon>Helicina</taxon>
        <taxon>Helicoidea</taxon>
        <taxon>Geomitridae</taxon>
        <taxon>Candidula</taxon>
    </lineage>
</organism>
<dbReference type="EMBL" id="CAJHNH020008516">
    <property type="protein sequence ID" value="CAG5136307.1"/>
    <property type="molecule type" value="Genomic_DNA"/>
</dbReference>
<evidence type="ECO:0000256" key="3">
    <source>
        <dbReference type="ARBA" id="ARBA00022833"/>
    </source>
</evidence>
<keyword evidence="1" id="KW-0479">Metal-binding</keyword>
<feature type="compositionally biased region" description="Polar residues" evidence="6">
    <location>
        <begin position="178"/>
        <end position="193"/>
    </location>
</feature>
<dbReference type="SMART" id="SM00355">
    <property type="entry name" value="ZnF_C2H2"/>
    <property type="match status" value="4"/>
</dbReference>
<comment type="similarity">
    <text evidence="4">Belongs to the ZNF277 family.</text>
</comment>
<dbReference type="InterPro" id="IPR036236">
    <property type="entry name" value="Znf_C2H2_sf"/>
</dbReference>
<sequence length="826" mass="94161">CQTGDDALRSDVSIDSGSRGVEFFSQPVKFVESKTNGSAFVCYSKKIVTVGAESLSSLEVDTKQTKGVAAVATTLGDCEQHCIDSDQYILKCDGSHDNSFSDKSTVAEHKPDHDQSQLIANNSFGDSDIQSEVIVQNSRSSGMNSTTEDVKLKSEIGHGDTLGGNKKETLDPDLSPMTPLNVNSSPISETSYDNKTQAKILPEIKSTEKKHCKFIPVDTLSDLLNEEKQMIAGAVLPETNLQERCICTSEIDAHTADKNPYNTTTPTLITKQENQELSAEMVVAEYNNEALDHKLSYAMPTENSSKFDDCFSVSITRTEKNLPVGKVSEMEIAHRNTELTILQEKQSPVVPEMEDSIADVHSFHEQQDQDLSDEKPLEEMFIRRQQSDISDTSTDKPVLETLTFSASKLTQNADGEEAKLEADMEMCLCPLCDRAYTSDNKDVLAHLVLMHKFVIADVNYIASLPSYLRYWKVRFNEKPISEFCSKIVTNTGAKDQAPREEFYLLCDALPEDKSIREHLQKKKLESVLAQQQKEREETKFCRQCLFCKQTFCGNRAVLFDHLLRDHTFHVGQPDNLVYTDELFDLIQSKLDNQLCLFCEKSFKDKASLREHMRKKQHRKINPKNKEYDRFYIVNYMEMGKNWESLQSEDNRLIKSSEKDTDEEEEWSGWNEESDSKVVCLFCDSSCVVQTDLQLHMKEKHSFDLQEVNNRLQLNFYQKVKLINYIRRQVYHRTCYGCQQVFENKEKLHCHFDEFSDHIKKIPDSEAWDQPQYFFPTYEDDCLLCQLDDDDEGAAGDALGVLVIAETIPVTDTILKDQKLCHDLLKP</sequence>
<dbReference type="PROSITE" id="PS50157">
    <property type="entry name" value="ZINC_FINGER_C2H2_2"/>
    <property type="match status" value="1"/>
</dbReference>
<evidence type="ECO:0000256" key="2">
    <source>
        <dbReference type="ARBA" id="ARBA00022771"/>
    </source>
</evidence>
<keyword evidence="9" id="KW-1185">Reference proteome</keyword>
<evidence type="ECO:0000259" key="7">
    <source>
        <dbReference type="PROSITE" id="PS50157"/>
    </source>
</evidence>
<evidence type="ECO:0000313" key="9">
    <source>
        <dbReference type="Proteomes" id="UP000678393"/>
    </source>
</evidence>